<feature type="signal peptide" evidence="5">
    <location>
        <begin position="1"/>
        <end position="24"/>
    </location>
</feature>
<dbReference type="InterPro" id="IPR041569">
    <property type="entry name" value="AAA_lid_3"/>
</dbReference>
<dbReference type="PANTHER" id="PTHR23077">
    <property type="entry name" value="AAA-FAMILY ATPASE"/>
    <property type="match status" value="1"/>
</dbReference>
<dbReference type="InterPro" id="IPR050168">
    <property type="entry name" value="AAA_ATPase_domain"/>
</dbReference>
<dbReference type="FunFam" id="3.40.50.300:FF:000048">
    <property type="entry name" value="Transitional endoplasmic reticulum ATPase"/>
    <property type="match status" value="1"/>
</dbReference>
<organism evidence="7">
    <name type="scientific">Amphora coffeiformis</name>
    <dbReference type="NCBI Taxonomy" id="265554"/>
    <lineage>
        <taxon>Eukaryota</taxon>
        <taxon>Sar</taxon>
        <taxon>Stramenopiles</taxon>
        <taxon>Ochrophyta</taxon>
        <taxon>Bacillariophyta</taxon>
        <taxon>Bacillariophyceae</taxon>
        <taxon>Bacillariophycidae</taxon>
        <taxon>Thalassiophysales</taxon>
        <taxon>Catenulaceae</taxon>
        <taxon>Amphora</taxon>
    </lineage>
</organism>
<dbReference type="CDD" id="cd19503">
    <property type="entry name" value="RecA-like_CDC48_NLV2_r1-like"/>
    <property type="match status" value="1"/>
</dbReference>
<dbReference type="GO" id="GO:0097352">
    <property type="term" value="P:autophagosome maturation"/>
    <property type="evidence" value="ECO:0007669"/>
    <property type="project" value="TreeGrafter"/>
</dbReference>
<sequence>MNRLVKTTLGSLVVATVAVQQVSSAGLFGRPSVLSRWGERSTFVQQEKTLSLSQRLSLREIRGGATEVEEESDKPEQLYLPGLLDASVVRSNSATTAKSDCEITISASKAKELGVKAGDIVVLIGRRRKASYATVSVAKKAKKEVCKVSANLAANLKLRSEDKLKVVPLAVAGDAAESRSGDLLLLNKPDVPSVESVTFSPIEDSLQNLIAAEGGDEIPDEEIQARFVQPYLEDMGGAVLKQGHVIRLMDENGKKLEFMVSHVDLAGEDPVEEADDEDEDSLPVAGKLSSTTEVVIGGATPRIEIGMGYDSVGGLEKAIQLMRELVELPLRFPELWTTAGVPTPKGVLLHGPPGCGKTLLANALVEETGAHIVIINGPEIMARKGGESEANLRQAFEEAMEKAPSIIFMDELDSIAPKRDQAQGETEKRVVSQLLTLMDSLKPSSNVLVIGATNRPNVIESALRRPGRFDRELEIVIPDEEGRLEILNIKTKDMQLADDVDLFQIARDTHGYVGADLQQLTMEAALQCIRSNIANMDVDSEDPVPEEVLDNLVVTDAHFSHALSVCDPSTLRDNKVEVPNIKWEDIGGLEETKRELQEMVRYPIEHRHLFERFGMQASRGVLFYGPPGCGKTLMAKAIANECGANFISVKGPELLNMWFGGSEANVRNLFDKARSASPCILFFDEMDSIARARGAGGSGSSETSDRVINQILSEIDGMGSGKTLFIIGATNRPDILDPGIMRPGRLDQLIYIPLPDRESRISIFKANLRKSPISDDISMEKLADATEGFSGADITEICQRAAKNAIRDSITAGIERKKRVEAGELTLEEAEALPDPVPYITRAHFEASMSKARRSVGPEIIQQYDEFTAKTKQQWTTSGADSGNAYDIDAAAMEQEREDDMLDGEKVSIGGSDNEAEE</sequence>
<dbReference type="InterPro" id="IPR003959">
    <property type="entry name" value="ATPase_AAA_core"/>
</dbReference>
<evidence type="ECO:0000256" key="4">
    <source>
        <dbReference type="SAM" id="MobiDB-lite"/>
    </source>
</evidence>
<dbReference type="Pfam" id="PF00004">
    <property type="entry name" value="AAA"/>
    <property type="match status" value="2"/>
</dbReference>
<dbReference type="GO" id="GO:0034098">
    <property type="term" value="C:VCP-NPL4-UFD1 AAA ATPase complex"/>
    <property type="evidence" value="ECO:0007669"/>
    <property type="project" value="TreeGrafter"/>
</dbReference>
<evidence type="ECO:0000256" key="5">
    <source>
        <dbReference type="SAM" id="SignalP"/>
    </source>
</evidence>
<dbReference type="SUPFAM" id="SSF52540">
    <property type="entry name" value="P-loop containing nucleoside triphosphate hydrolases"/>
    <property type="match status" value="2"/>
</dbReference>
<feature type="chain" id="PRO_5030776029" description="AAA+ ATPase domain-containing protein" evidence="5">
    <location>
        <begin position="25"/>
        <end position="918"/>
    </location>
</feature>
<dbReference type="GO" id="GO:0051228">
    <property type="term" value="P:mitotic spindle disassembly"/>
    <property type="evidence" value="ECO:0007669"/>
    <property type="project" value="TreeGrafter"/>
</dbReference>
<dbReference type="AlphaFoldDB" id="A0A7S3L3J6"/>
<dbReference type="SMART" id="SM00382">
    <property type="entry name" value="AAA"/>
    <property type="match status" value="2"/>
</dbReference>
<dbReference type="InterPro" id="IPR027417">
    <property type="entry name" value="P-loop_NTPase"/>
</dbReference>
<dbReference type="FunFam" id="3.40.50.300:FF:000012">
    <property type="entry name" value="Transitional endoplasmic reticulum ATPase"/>
    <property type="match status" value="1"/>
</dbReference>
<dbReference type="GO" id="GO:0005524">
    <property type="term" value="F:ATP binding"/>
    <property type="evidence" value="ECO:0007669"/>
    <property type="project" value="UniProtKB-KW"/>
</dbReference>
<dbReference type="InterPro" id="IPR009010">
    <property type="entry name" value="Asp_de-COase-like_dom_sf"/>
</dbReference>
<keyword evidence="1" id="KW-0677">Repeat</keyword>
<accession>A0A7S3L3J6</accession>
<dbReference type="Gene3D" id="6.10.20.150">
    <property type="match status" value="1"/>
</dbReference>
<evidence type="ECO:0000256" key="2">
    <source>
        <dbReference type="ARBA" id="ARBA00022741"/>
    </source>
</evidence>
<name>A0A7S3L3J6_9STRA</name>
<dbReference type="GO" id="GO:0005634">
    <property type="term" value="C:nucleus"/>
    <property type="evidence" value="ECO:0007669"/>
    <property type="project" value="TreeGrafter"/>
</dbReference>
<keyword evidence="5" id="KW-0732">Signal</keyword>
<dbReference type="InterPro" id="IPR003593">
    <property type="entry name" value="AAA+_ATPase"/>
</dbReference>
<dbReference type="Gene3D" id="1.10.8.60">
    <property type="match status" value="1"/>
</dbReference>
<dbReference type="GO" id="GO:0031593">
    <property type="term" value="F:polyubiquitin modification-dependent protein binding"/>
    <property type="evidence" value="ECO:0007669"/>
    <property type="project" value="TreeGrafter"/>
</dbReference>
<dbReference type="EMBL" id="HBIM01009191">
    <property type="protein sequence ID" value="CAE0410250.1"/>
    <property type="molecule type" value="Transcribed_RNA"/>
</dbReference>
<feature type="region of interest" description="Disordered" evidence="4">
    <location>
        <begin position="875"/>
        <end position="918"/>
    </location>
</feature>
<gene>
    <name evidence="7" type="ORF">ACOF00016_LOCUS7775</name>
</gene>
<evidence type="ECO:0000256" key="3">
    <source>
        <dbReference type="ARBA" id="ARBA00022840"/>
    </source>
</evidence>
<dbReference type="GO" id="GO:0030970">
    <property type="term" value="P:retrograde protein transport, ER to cytosol"/>
    <property type="evidence" value="ECO:0007669"/>
    <property type="project" value="TreeGrafter"/>
</dbReference>
<dbReference type="GO" id="GO:0005829">
    <property type="term" value="C:cytosol"/>
    <property type="evidence" value="ECO:0007669"/>
    <property type="project" value="TreeGrafter"/>
</dbReference>
<dbReference type="PANTHER" id="PTHR23077:SF171">
    <property type="entry name" value="NUCLEAR VALOSIN-CONTAINING PROTEIN-LIKE"/>
    <property type="match status" value="1"/>
</dbReference>
<keyword evidence="2" id="KW-0547">Nucleotide-binding</keyword>
<feature type="domain" description="AAA+ ATPase" evidence="6">
    <location>
        <begin position="343"/>
        <end position="479"/>
    </location>
</feature>
<dbReference type="Pfam" id="PF17862">
    <property type="entry name" value="AAA_lid_3"/>
    <property type="match status" value="2"/>
</dbReference>
<dbReference type="FunFam" id="1.10.8.60:FF:000057">
    <property type="entry name" value="AAA family ATPase, CDC48 subfamily"/>
    <property type="match status" value="1"/>
</dbReference>
<keyword evidence="3" id="KW-0067">ATP-binding</keyword>
<dbReference type="GO" id="GO:0016887">
    <property type="term" value="F:ATP hydrolysis activity"/>
    <property type="evidence" value="ECO:0007669"/>
    <property type="project" value="InterPro"/>
</dbReference>
<dbReference type="SUPFAM" id="SSF50692">
    <property type="entry name" value="ADC-like"/>
    <property type="match status" value="1"/>
</dbReference>
<reference evidence="7" key="1">
    <citation type="submission" date="2021-01" db="EMBL/GenBank/DDBJ databases">
        <authorList>
            <person name="Corre E."/>
            <person name="Pelletier E."/>
            <person name="Niang G."/>
            <person name="Scheremetjew M."/>
            <person name="Finn R."/>
            <person name="Kale V."/>
            <person name="Holt S."/>
            <person name="Cochrane G."/>
            <person name="Meng A."/>
            <person name="Brown T."/>
            <person name="Cohen L."/>
        </authorList>
    </citation>
    <scope>NUCLEOTIDE SEQUENCE</scope>
    <source>
        <strain evidence="7">CCMP127</strain>
    </source>
</reference>
<evidence type="ECO:0000256" key="1">
    <source>
        <dbReference type="ARBA" id="ARBA00022737"/>
    </source>
</evidence>
<evidence type="ECO:0000313" key="7">
    <source>
        <dbReference type="EMBL" id="CAE0410250.1"/>
    </source>
</evidence>
<dbReference type="Gene3D" id="3.40.50.300">
    <property type="entry name" value="P-loop containing nucleotide triphosphate hydrolases"/>
    <property type="match status" value="2"/>
</dbReference>
<dbReference type="Gene3D" id="2.40.40.20">
    <property type="match status" value="1"/>
</dbReference>
<feature type="domain" description="AAA+ ATPase" evidence="6">
    <location>
        <begin position="617"/>
        <end position="756"/>
    </location>
</feature>
<protein>
    <recommendedName>
        <fullName evidence="6">AAA+ ATPase domain-containing protein</fullName>
    </recommendedName>
</protein>
<evidence type="ECO:0000259" key="6">
    <source>
        <dbReference type="SMART" id="SM00382"/>
    </source>
</evidence>
<proteinExistence type="predicted"/>